<evidence type="ECO:0000259" key="13">
    <source>
        <dbReference type="PROSITE" id="PS51722"/>
    </source>
</evidence>
<dbReference type="Pfam" id="PF22594">
    <property type="entry name" value="GTP-eEF1A_C"/>
    <property type="match status" value="1"/>
</dbReference>
<evidence type="ECO:0000256" key="1">
    <source>
        <dbReference type="ARBA" id="ARBA00004496"/>
    </source>
</evidence>
<dbReference type="Pfam" id="PF00009">
    <property type="entry name" value="GTP_EFTU"/>
    <property type="match status" value="1"/>
</dbReference>
<evidence type="ECO:0000313" key="15">
    <source>
        <dbReference type="Proteomes" id="UP000324022"/>
    </source>
</evidence>
<dbReference type="GO" id="GO:1990533">
    <property type="term" value="C:Dom34-Hbs1 complex"/>
    <property type="evidence" value="ECO:0007669"/>
    <property type="project" value="UniProtKB-ARBA"/>
</dbReference>
<evidence type="ECO:0000313" key="14">
    <source>
        <dbReference type="EMBL" id="SPO28912.1"/>
    </source>
</evidence>
<dbReference type="InterPro" id="IPR027417">
    <property type="entry name" value="P-loop_NTPase"/>
</dbReference>
<comment type="catalytic activity">
    <reaction evidence="9">
        <text>GTP + H2O = GDP + phosphate + H(+)</text>
        <dbReference type="Rhea" id="RHEA:19669"/>
        <dbReference type="ChEBI" id="CHEBI:15377"/>
        <dbReference type="ChEBI" id="CHEBI:15378"/>
        <dbReference type="ChEBI" id="CHEBI:37565"/>
        <dbReference type="ChEBI" id="CHEBI:43474"/>
        <dbReference type="ChEBI" id="CHEBI:58189"/>
    </reaction>
    <physiologicalReaction direction="left-to-right" evidence="9">
        <dbReference type="Rhea" id="RHEA:19670"/>
    </physiologicalReaction>
</comment>
<keyword evidence="7" id="KW-0648">Protein biosynthesis</keyword>
<dbReference type="CDD" id="cd16267">
    <property type="entry name" value="HBS1-like_II"/>
    <property type="match status" value="1"/>
</dbReference>
<evidence type="ECO:0000256" key="10">
    <source>
        <dbReference type="ARBA" id="ARBA00063537"/>
    </source>
</evidence>
<dbReference type="FunFam" id="2.40.30.10:FF:000020">
    <property type="entry name" value="Translation elongation factor EF-1"/>
    <property type="match status" value="1"/>
</dbReference>
<dbReference type="GO" id="GO:0003924">
    <property type="term" value="F:GTPase activity"/>
    <property type="evidence" value="ECO:0007669"/>
    <property type="project" value="InterPro"/>
</dbReference>
<dbReference type="Proteomes" id="UP000324022">
    <property type="component" value="Unassembled WGS sequence"/>
</dbReference>
<dbReference type="SUPFAM" id="SSF50465">
    <property type="entry name" value="EF-Tu/eEF-1alpha/eIF2-gamma C-terminal domain"/>
    <property type="match status" value="1"/>
</dbReference>
<proteinExistence type="inferred from homology"/>
<dbReference type="Pfam" id="PF03144">
    <property type="entry name" value="GTP_EFTU_D2"/>
    <property type="match status" value="1"/>
</dbReference>
<dbReference type="CDD" id="cd04093">
    <property type="entry name" value="HBS1_C_III"/>
    <property type="match status" value="1"/>
</dbReference>
<feature type="region of interest" description="Disordered" evidence="12">
    <location>
        <begin position="82"/>
        <end position="112"/>
    </location>
</feature>
<organism evidence="14 15">
    <name type="scientific">Ustilago trichophora</name>
    <dbReference type="NCBI Taxonomy" id="86804"/>
    <lineage>
        <taxon>Eukaryota</taxon>
        <taxon>Fungi</taxon>
        <taxon>Dikarya</taxon>
        <taxon>Basidiomycota</taxon>
        <taxon>Ustilaginomycotina</taxon>
        <taxon>Ustilaginomycetes</taxon>
        <taxon>Ustilaginales</taxon>
        <taxon>Ustilaginaceae</taxon>
        <taxon>Ustilago</taxon>
    </lineage>
</organism>
<sequence length="972" mass="101599">MSRHRAVRNLDLDEELAEDDYYDEDPYDNLSPEDHDAMTEAYSQTLDVLGPTSTNGFTEREIKDILWDAYFDVDSAVTQLVEEKSRREAKAEKERQKQESGNMQLDDDDDAEEGPTIEAFKELSLQRDCRAEIRGGRGIPRGKAQGLRGLATGGRAGLAKRNLAGLAPEFIQKSQAGPSQEFSKPMSKLSALAARSSAKRPAENPPPNAGNRPRPASPAPSISPAAPAASVPAAATPTAPAAATGVGRPSKLAALAAARSGVSAAAPKPAAAPSQEPPAADAQIKPLSKLQQRMLAHKQQRNAATPEAKEAAAAEAAEEEARSRPQTCYGSDIPISSLFPTAELPSETKPTSASAGSSGASLAPVSAIAGPSKDATDQLVAPLSRLRTVPGGSPFSLYVQGSIEGPTLEIEQVRKAFAGPSPDDVVMKAREGTRLAAKKAAAAAASNPASGTSTPLHRKAAVGQAAKAAGVKQGGTTVSQLRNEIESLDIHGAAGSRAASSAGSAVPSAVSTPMGIAHERIIEEYRKRERDGKAELSLVVVGHVDAGKSTLMGRMLLELGSLSQREYSSNERASQKIGKGSFAYAWALDSSEEERERGVTIDIAQDHFSTQHRTFTLLDAPGHRDFIPNMISGAAQADSALLVVDSIQGAFEAGFGPNGQTREHALLVRSLGVQQLVVVVNKLDAVGYSQERYEEIVAKVKPFLTSCGFDAAKLKFVPCGGSVGENLAVREEGGALSAWYSGPTLVEILDALEPPARQLDAPLRLPVTNVFKGQTAIASGVAVSGRVVSGIVQIGDRLRPVPGDESGIVRAIEVDTESVPWAVAGANATVYLSGIDQIQISVGAVLCAPSAPIALCDSFLAQILVFEPTYPLVAGTSIELFHHSANIAATLTELVSILDKSTGGVSKKKPRVLTKGCTAMVRVTVKAGGMAGQSSGIPLEDAKTNKEMARVLMRMNGETVAAGVVVEAHAAS</sequence>
<feature type="compositionally biased region" description="Acidic residues" evidence="12">
    <location>
        <begin position="12"/>
        <end position="27"/>
    </location>
</feature>
<dbReference type="InterPro" id="IPR009001">
    <property type="entry name" value="Transl_elong_EF1A/Init_IF2_C"/>
</dbReference>
<evidence type="ECO:0000256" key="7">
    <source>
        <dbReference type="ARBA" id="ARBA00022917"/>
    </source>
</evidence>
<comment type="subcellular location">
    <subcellularLocation>
        <location evidence="1">Cytoplasm</location>
    </subcellularLocation>
</comment>
<keyword evidence="3" id="KW-0963">Cytoplasm</keyword>
<reference evidence="14 15" key="1">
    <citation type="submission" date="2018-03" db="EMBL/GenBank/DDBJ databases">
        <authorList>
            <person name="Guldener U."/>
        </authorList>
    </citation>
    <scope>NUCLEOTIDE SEQUENCE [LARGE SCALE GENOMIC DNA]</scope>
    <source>
        <strain evidence="14 15">NBRC100155</strain>
    </source>
</reference>
<evidence type="ECO:0000256" key="8">
    <source>
        <dbReference type="ARBA" id="ARBA00023134"/>
    </source>
</evidence>
<comment type="subunit">
    <text evidence="10">Component of the Dom34-Hbs1 complex, also named Pelota-HBS1L complex, composed of dom34 and hbs1.</text>
</comment>
<dbReference type="InterPro" id="IPR000795">
    <property type="entry name" value="T_Tr_GTP-bd_dom"/>
</dbReference>
<dbReference type="InterPro" id="IPR054696">
    <property type="entry name" value="GTP-eEF1A_C"/>
</dbReference>
<evidence type="ECO:0000256" key="12">
    <source>
        <dbReference type="SAM" id="MobiDB-lite"/>
    </source>
</evidence>
<dbReference type="Pfam" id="PF08938">
    <property type="entry name" value="HBS1_N"/>
    <property type="match status" value="1"/>
</dbReference>
<feature type="domain" description="Tr-type G" evidence="13">
    <location>
        <begin position="533"/>
        <end position="757"/>
    </location>
</feature>
<evidence type="ECO:0000256" key="2">
    <source>
        <dbReference type="ARBA" id="ARBA00007249"/>
    </source>
</evidence>
<dbReference type="SUPFAM" id="SSF52540">
    <property type="entry name" value="P-loop containing nucleoside triphosphate hydrolases"/>
    <property type="match status" value="1"/>
</dbReference>
<dbReference type="AlphaFoldDB" id="A0A5C3EEI4"/>
<dbReference type="Gene3D" id="2.40.30.10">
    <property type="entry name" value="Translation factors"/>
    <property type="match status" value="2"/>
</dbReference>
<dbReference type="OrthoDB" id="342024at2759"/>
<evidence type="ECO:0000256" key="5">
    <source>
        <dbReference type="ARBA" id="ARBA00022801"/>
    </source>
</evidence>
<dbReference type="FunFam" id="3.40.50.300:FF:000204">
    <property type="entry name" value="Translation elongation factor Tu"/>
    <property type="match status" value="1"/>
</dbReference>
<dbReference type="InterPro" id="IPR050100">
    <property type="entry name" value="TRAFAC_GTPase_members"/>
</dbReference>
<feature type="compositionally biased region" description="Basic and acidic residues" evidence="12">
    <location>
        <begin position="82"/>
        <end position="98"/>
    </location>
</feature>
<dbReference type="InterPro" id="IPR015033">
    <property type="entry name" value="HBS1-like_N"/>
</dbReference>
<accession>A0A5C3EEI4</accession>
<keyword evidence="5" id="KW-0378">Hydrolase</keyword>
<comment type="similarity">
    <text evidence="2">Belongs to the TRAFAC class translation factor GTPase superfamily. Classic translation factor GTPase family. EF-Tu/EF-1A subfamily.</text>
</comment>
<dbReference type="SUPFAM" id="SSF50447">
    <property type="entry name" value="Translation proteins"/>
    <property type="match status" value="1"/>
</dbReference>
<dbReference type="FunFam" id="2.40.30.10:FF:000107">
    <property type="entry name" value="Related to translation elongation factor HBS1"/>
    <property type="match status" value="1"/>
</dbReference>
<evidence type="ECO:0000256" key="4">
    <source>
        <dbReference type="ARBA" id="ARBA00022741"/>
    </source>
</evidence>
<gene>
    <name evidence="14" type="ORF">UTRI_05043_B</name>
</gene>
<keyword evidence="15" id="KW-1185">Reference proteome</keyword>
<evidence type="ECO:0000256" key="3">
    <source>
        <dbReference type="ARBA" id="ARBA00022490"/>
    </source>
</evidence>
<dbReference type="Gene3D" id="3.40.50.300">
    <property type="entry name" value="P-loop containing nucleotide triphosphate hydrolases"/>
    <property type="match status" value="1"/>
</dbReference>
<evidence type="ECO:0000256" key="11">
    <source>
        <dbReference type="ARBA" id="ARBA00074866"/>
    </source>
</evidence>
<dbReference type="GO" id="GO:0003746">
    <property type="term" value="F:translation elongation factor activity"/>
    <property type="evidence" value="ECO:0007669"/>
    <property type="project" value="UniProtKB-KW"/>
</dbReference>
<dbReference type="PROSITE" id="PS51722">
    <property type="entry name" value="G_TR_2"/>
    <property type="match status" value="1"/>
</dbReference>
<keyword evidence="8" id="KW-0342">GTP-binding</keyword>
<feature type="compositionally biased region" description="Low complexity" evidence="12">
    <location>
        <begin position="187"/>
        <end position="196"/>
    </location>
</feature>
<keyword evidence="6" id="KW-0810">Translation regulation</keyword>
<dbReference type="PANTHER" id="PTHR23115">
    <property type="entry name" value="TRANSLATION FACTOR"/>
    <property type="match status" value="1"/>
</dbReference>
<evidence type="ECO:0000256" key="9">
    <source>
        <dbReference type="ARBA" id="ARBA00049117"/>
    </source>
</evidence>
<dbReference type="GO" id="GO:0002184">
    <property type="term" value="P:cytoplasmic translational termination"/>
    <property type="evidence" value="ECO:0007669"/>
    <property type="project" value="UniProtKB-ARBA"/>
</dbReference>
<dbReference type="PRINTS" id="PR00315">
    <property type="entry name" value="ELONGATNFCT"/>
</dbReference>
<protein>
    <recommendedName>
        <fullName evidence="11">Elongation factor 1 alpha-like protein</fullName>
    </recommendedName>
</protein>
<dbReference type="GO" id="GO:0005525">
    <property type="term" value="F:GTP binding"/>
    <property type="evidence" value="ECO:0007669"/>
    <property type="project" value="UniProtKB-KW"/>
</dbReference>
<keyword evidence="4" id="KW-0547">Nucleotide-binding</keyword>
<keyword evidence="14" id="KW-0251">Elongation factor</keyword>
<dbReference type="GO" id="GO:0005829">
    <property type="term" value="C:cytosol"/>
    <property type="evidence" value="ECO:0007669"/>
    <property type="project" value="GOC"/>
</dbReference>
<feature type="region of interest" description="Disordered" evidence="12">
    <location>
        <begin position="174"/>
        <end position="362"/>
    </location>
</feature>
<dbReference type="PROSITE" id="PS00301">
    <property type="entry name" value="G_TR_1"/>
    <property type="match status" value="1"/>
</dbReference>
<feature type="region of interest" description="Disordered" evidence="12">
    <location>
        <begin position="1"/>
        <end position="34"/>
    </location>
</feature>
<dbReference type="InterPro" id="IPR009000">
    <property type="entry name" value="Transl_B-barrel_sf"/>
</dbReference>
<name>A0A5C3EEI4_9BASI</name>
<dbReference type="CDD" id="cd01883">
    <property type="entry name" value="EF1_alpha"/>
    <property type="match status" value="1"/>
</dbReference>
<dbReference type="EMBL" id="OOIN01000025">
    <property type="protein sequence ID" value="SPO28912.1"/>
    <property type="molecule type" value="Genomic_DNA"/>
</dbReference>
<feature type="compositionally biased region" description="Low complexity" evidence="12">
    <location>
        <begin position="209"/>
        <end position="282"/>
    </location>
</feature>
<dbReference type="InterPro" id="IPR031157">
    <property type="entry name" value="G_TR_CS"/>
</dbReference>
<feature type="compositionally biased region" description="Low complexity" evidence="12">
    <location>
        <begin position="352"/>
        <end position="362"/>
    </location>
</feature>
<dbReference type="GO" id="GO:0006417">
    <property type="term" value="P:regulation of translation"/>
    <property type="evidence" value="ECO:0007669"/>
    <property type="project" value="UniProtKB-KW"/>
</dbReference>
<dbReference type="InterPro" id="IPR004161">
    <property type="entry name" value="EFTu-like_2"/>
</dbReference>
<evidence type="ECO:0000256" key="6">
    <source>
        <dbReference type="ARBA" id="ARBA00022845"/>
    </source>
</evidence>